<dbReference type="AlphaFoldDB" id="A0ABD1WPU9"/>
<name>A0ABD1WPU9_9LAMI</name>
<keyword evidence="2" id="KW-1185">Reference proteome</keyword>
<proteinExistence type="predicted"/>
<gene>
    <name evidence="1" type="ORF">Fot_05220</name>
</gene>
<organism evidence="1 2">
    <name type="scientific">Forsythia ovata</name>
    <dbReference type="NCBI Taxonomy" id="205694"/>
    <lineage>
        <taxon>Eukaryota</taxon>
        <taxon>Viridiplantae</taxon>
        <taxon>Streptophyta</taxon>
        <taxon>Embryophyta</taxon>
        <taxon>Tracheophyta</taxon>
        <taxon>Spermatophyta</taxon>
        <taxon>Magnoliopsida</taxon>
        <taxon>eudicotyledons</taxon>
        <taxon>Gunneridae</taxon>
        <taxon>Pentapetalae</taxon>
        <taxon>asterids</taxon>
        <taxon>lamiids</taxon>
        <taxon>Lamiales</taxon>
        <taxon>Oleaceae</taxon>
        <taxon>Forsythieae</taxon>
        <taxon>Forsythia</taxon>
    </lineage>
</organism>
<dbReference type="Proteomes" id="UP001604277">
    <property type="component" value="Unassembled WGS sequence"/>
</dbReference>
<comment type="caution">
    <text evidence="1">The sequence shown here is derived from an EMBL/GenBank/DDBJ whole genome shotgun (WGS) entry which is preliminary data.</text>
</comment>
<evidence type="ECO:0000313" key="2">
    <source>
        <dbReference type="Proteomes" id="UP001604277"/>
    </source>
</evidence>
<protein>
    <submittedName>
        <fullName evidence="1">Uncharacterized protein</fullName>
    </submittedName>
</protein>
<dbReference type="EMBL" id="JBFOLJ010000002">
    <property type="protein sequence ID" value="KAL2551601.1"/>
    <property type="molecule type" value="Genomic_DNA"/>
</dbReference>
<sequence length="165" mass="19277">MKYLGYKLPVGVLYRRARTSLLNGLVRIKNMEDLKIMLNGIDNSKLVEVYLVPPSRTFLLSWESPKVKWMTNVVIEENLERDSIRELDLEKVLQPESQLIMGDEPPIELESQDAYVPQHQEHKWAGVNWEKLLDGVYGSRQWDKDLIELFVERSGNEELMSECKD</sequence>
<accession>A0ABD1WPU9</accession>
<evidence type="ECO:0000313" key="1">
    <source>
        <dbReference type="EMBL" id="KAL2551601.1"/>
    </source>
</evidence>
<reference evidence="2" key="1">
    <citation type="submission" date="2024-07" db="EMBL/GenBank/DDBJ databases">
        <title>Two chromosome-level genome assemblies of Korean endemic species Abeliophyllum distichum and Forsythia ovata (Oleaceae).</title>
        <authorList>
            <person name="Jang H."/>
        </authorList>
    </citation>
    <scope>NUCLEOTIDE SEQUENCE [LARGE SCALE GENOMIC DNA]</scope>
</reference>